<evidence type="ECO:0000313" key="1">
    <source>
        <dbReference type="EMBL" id="OGN07197.1"/>
    </source>
</evidence>
<comment type="caution">
    <text evidence="1">The sequence shown here is derived from an EMBL/GenBank/DDBJ whole genome shotgun (WGS) entry which is preliminary data.</text>
</comment>
<dbReference type="Proteomes" id="UP000177605">
    <property type="component" value="Unassembled WGS sequence"/>
</dbReference>
<name>A0A1F8F228_9BACT</name>
<accession>A0A1F8F228</accession>
<gene>
    <name evidence="1" type="ORF">A2669_00460</name>
</gene>
<organism evidence="1 2">
    <name type="scientific">Candidatus Yanofskybacteria bacterium RIFCSPHIGHO2_01_FULL_48_25b</name>
    <dbReference type="NCBI Taxonomy" id="1802672"/>
    <lineage>
        <taxon>Bacteria</taxon>
        <taxon>Candidatus Yanofskyibacteriota</taxon>
    </lineage>
</organism>
<proteinExistence type="predicted"/>
<reference evidence="1 2" key="1">
    <citation type="journal article" date="2016" name="Nat. Commun.">
        <title>Thousands of microbial genomes shed light on interconnected biogeochemical processes in an aquifer system.</title>
        <authorList>
            <person name="Anantharaman K."/>
            <person name="Brown C.T."/>
            <person name="Hug L.A."/>
            <person name="Sharon I."/>
            <person name="Castelle C.J."/>
            <person name="Probst A.J."/>
            <person name="Thomas B.C."/>
            <person name="Singh A."/>
            <person name="Wilkins M.J."/>
            <person name="Karaoz U."/>
            <person name="Brodie E.L."/>
            <person name="Williams K.H."/>
            <person name="Hubbard S.S."/>
            <person name="Banfield J.F."/>
        </authorList>
    </citation>
    <scope>NUCLEOTIDE SEQUENCE [LARGE SCALE GENOMIC DNA]</scope>
</reference>
<evidence type="ECO:0000313" key="2">
    <source>
        <dbReference type="Proteomes" id="UP000177605"/>
    </source>
</evidence>
<protein>
    <recommendedName>
        <fullName evidence="3">Resolvase HTH domain-containing protein</fullName>
    </recommendedName>
</protein>
<dbReference type="EMBL" id="MGJM01000003">
    <property type="protein sequence ID" value="OGN07197.1"/>
    <property type="molecule type" value="Genomic_DNA"/>
</dbReference>
<evidence type="ECO:0008006" key="3">
    <source>
        <dbReference type="Google" id="ProtNLM"/>
    </source>
</evidence>
<dbReference type="AlphaFoldDB" id="A0A1F8F228"/>
<sequence length="223" mass="26383">MAKFEIKIKALELRKQGNSIKDIAKRLIVSPSTASLWCREIVLSPAQIKKLLESKQSRVTMGRLRGAQIQRERKLERIATANREALSLKKLSEKEFWISGLSLYLAEGSKRMGRVQFTNSDPRIIRYMIQWFKKFYNISKRDIKCSIIINEIHKARDLVIKDYWQKYLSLQSENFTDIRYVKTRQIKVYQNHDRYFGTFSFRVNKSAQLLNRLNAFTNRLLTL</sequence>